<dbReference type="AlphaFoldDB" id="K9W990"/>
<keyword evidence="3" id="KW-0285">Flavoprotein</keyword>
<dbReference type="PRINTS" id="PR00411">
    <property type="entry name" value="PNDRDTASEI"/>
</dbReference>
<dbReference type="GO" id="GO:0003955">
    <property type="term" value="F:NAD(P)H dehydrogenase (quinone) activity"/>
    <property type="evidence" value="ECO:0007669"/>
    <property type="project" value="TreeGrafter"/>
</dbReference>
<dbReference type="PANTHER" id="PTHR42913:SF3">
    <property type="entry name" value="64 KDA MITOCHONDRIAL NADH DEHYDROGENASE (EUROFUNG)"/>
    <property type="match status" value="1"/>
</dbReference>
<dbReference type="InterPro" id="IPR023753">
    <property type="entry name" value="FAD/NAD-binding_dom"/>
</dbReference>
<dbReference type="eggNOG" id="COG1252">
    <property type="taxonomic scope" value="Bacteria"/>
</dbReference>
<accession>K9W990</accession>
<comment type="similarity">
    <text evidence="2">Belongs to the NADH dehydrogenase family.</text>
</comment>
<feature type="domain" description="FAD/NAD(P)-binding" evidence="6">
    <location>
        <begin position="8"/>
        <end position="324"/>
    </location>
</feature>
<keyword evidence="4" id="KW-0274">FAD</keyword>
<evidence type="ECO:0000256" key="5">
    <source>
        <dbReference type="ARBA" id="ARBA00023002"/>
    </source>
</evidence>
<evidence type="ECO:0000313" key="8">
    <source>
        <dbReference type="Proteomes" id="UP000010471"/>
    </source>
</evidence>
<dbReference type="PRINTS" id="PR00368">
    <property type="entry name" value="FADPNR"/>
</dbReference>
<dbReference type="HOGENOM" id="CLU_021377_7_1_3"/>
<dbReference type="InterPro" id="IPR051169">
    <property type="entry name" value="NADH-Q_oxidoreductase"/>
</dbReference>
<protein>
    <submittedName>
        <fullName evidence="7">NADH dehydrogenase, FAD-containing subunit</fullName>
    </submittedName>
</protein>
<name>K9W990_9CYAN</name>
<evidence type="ECO:0000259" key="6">
    <source>
        <dbReference type="Pfam" id="PF07992"/>
    </source>
</evidence>
<gene>
    <name evidence="7" type="ORF">Mic7113_1066</name>
</gene>
<dbReference type="RefSeq" id="WP_015181120.1">
    <property type="nucleotide sequence ID" value="NC_019738.1"/>
</dbReference>
<evidence type="ECO:0000313" key="7">
    <source>
        <dbReference type="EMBL" id="AFZ16960.1"/>
    </source>
</evidence>
<dbReference type="PANTHER" id="PTHR42913">
    <property type="entry name" value="APOPTOSIS-INDUCING FACTOR 1"/>
    <property type="match status" value="1"/>
</dbReference>
<evidence type="ECO:0000256" key="2">
    <source>
        <dbReference type="ARBA" id="ARBA00005272"/>
    </source>
</evidence>
<dbReference type="SUPFAM" id="SSF51905">
    <property type="entry name" value="FAD/NAD(P)-binding domain"/>
    <property type="match status" value="1"/>
</dbReference>
<keyword evidence="8" id="KW-1185">Reference proteome</keyword>
<dbReference type="PATRIC" id="fig|1173027.3.peg.1174"/>
<proteinExistence type="inferred from homology"/>
<keyword evidence="5" id="KW-0560">Oxidoreductase</keyword>
<dbReference type="Pfam" id="PF07992">
    <property type="entry name" value="Pyr_redox_2"/>
    <property type="match status" value="1"/>
</dbReference>
<evidence type="ECO:0000256" key="4">
    <source>
        <dbReference type="ARBA" id="ARBA00022827"/>
    </source>
</evidence>
<evidence type="ECO:0000256" key="1">
    <source>
        <dbReference type="ARBA" id="ARBA00001974"/>
    </source>
</evidence>
<comment type="cofactor">
    <cofactor evidence="1">
        <name>FAD</name>
        <dbReference type="ChEBI" id="CHEBI:57692"/>
    </cofactor>
</comment>
<organism evidence="7 8">
    <name type="scientific">Allocoleopsis franciscana PCC 7113</name>
    <dbReference type="NCBI Taxonomy" id="1173027"/>
    <lineage>
        <taxon>Bacteria</taxon>
        <taxon>Bacillati</taxon>
        <taxon>Cyanobacteriota</taxon>
        <taxon>Cyanophyceae</taxon>
        <taxon>Coleofasciculales</taxon>
        <taxon>Coleofasciculaceae</taxon>
        <taxon>Allocoleopsis</taxon>
        <taxon>Allocoleopsis franciscana</taxon>
    </lineage>
</organism>
<sequence length="441" mass="48412">MTVSRSPRVVIVGAGFGGLKAAQLLARSGVEILLIDRNNYHTFVPLLYQVAVAELEPEQIAYPVRRILRRIPNARFVMAEVKQIDFAGQVVETEDSAISYDFLILATGSKSQYLGVPGAREYTLPMKTLEEAVALRNHIFSCFEQAVREKDATQRQQLLTFVIVGGGPTGVELAGALVELMHGPLVKDYPTLDLQQVRVILLQSGDRLVAEYPQRLGDYTQKQLRTRGVKVHLQAKVSQVTPQAVHLQDGTTILAKTIIWTAGVEASPPPPTGELFPSAKGKVAVLPTLQLPNQPQVYAIGDVADVEYKGQPLPAVAPVAIQQGASVANNIKRQLRGLSPQTFRYKDKGRAAIIARNAGVAQTDKLTLMGFPGWFLWLGIHLYYLPGLRNSLLVFISWVCDYLFGDRFVRLIFPQSTFLGIQSPPFAATDDHQPGAKQNIG</sequence>
<dbReference type="KEGG" id="mic:Mic7113_1066"/>
<dbReference type="OrthoDB" id="495902at2"/>
<dbReference type="GO" id="GO:0019646">
    <property type="term" value="P:aerobic electron transport chain"/>
    <property type="evidence" value="ECO:0007669"/>
    <property type="project" value="TreeGrafter"/>
</dbReference>
<dbReference type="EMBL" id="CP003630">
    <property type="protein sequence ID" value="AFZ16960.1"/>
    <property type="molecule type" value="Genomic_DNA"/>
</dbReference>
<dbReference type="Gene3D" id="3.50.50.100">
    <property type="match status" value="1"/>
</dbReference>
<reference evidence="7 8" key="1">
    <citation type="submission" date="2012-06" db="EMBL/GenBank/DDBJ databases">
        <title>Finished chromosome of genome of Microcoleus sp. PCC 7113.</title>
        <authorList>
            <consortium name="US DOE Joint Genome Institute"/>
            <person name="Gugger M."/>
            <person name="Coursin T."/>
            <person name="Rippka R."/>
            <person name="Tandeau De Marsac N."/>
            <person name="Huntemann M."/>
            <person name="Wei C.-L."/>
            <person name="Han J."/>
            <person name="Detter J.C."/>
            <person name="Han C."/>
            <person name="Tapia R."/>
            <person name="Chen A."/>
            <person name="Kyrpides N."/>
            <person name="Mavromatis K."/>
            <person name="Markowitz V."/>
            <person name="Szeto E."/>
            <person name="Ivanova N."/>
            <person name="Pagani I."/>
            <person name="Pati A."/>
            <person name="Goodwin L."/>
            <person name="Nordberg H.P."/>
            <person name="Cantor M.N."/>
            <person name="Hua S.X."/>
            <person name="Woyke T."/>
            <person name="Kerfeld C.A."/>
        </authorList>
    </citation>
    <scope>NUCLEOTIDE SEQUENCE [LARGE SCALE GENOMIC DNA]</scope>
    <source>
        <strain evidence="7 8">PCC 7113</strain>
    </source>
</reference>
<dbReference type="STRING" id="1173027.Mic7113_1066"/>
<dbReference type="Proteomes" id="UP000010471">
    <property type="component" value="Chromosome"/>
</dbReference>
<evidence type="ECO:0000256" key="3">
    <source>
        <dbReference type="ARBA" id="ARBA00022630"/>
    </source>
</evidence>
<dbReference type="InterPro" id="IPR036188">
    <property type="entry name" value="FAD/NAD-bd_sf"/>
</dbReference>